<evidence type="ECO:0000256" key="1">
    <source>
        <dbReference type="SAM" id="MobiDB-lite"/>
    </source>
</evidence>
<comment type="caution">
    <text evidence="2">The sequence shown here is derived from an EMBL/GenBank/DDBJ whole genome shotgun (WGS) entry which is preliminary data.</text>
</comment>
<protein>
    <submittedName>
        <fullName evidence="2">Uncharacterized protein</fullName>
    </submittedName>
</protein>
<feature type="region of interest" description="Disordered" evidence="1">
    <location>
        <begin position="1"/>
        <end position="21"/>
    </location>
</feature>
<dbReference type="EMBL" id="MCFH01000003">
    <property type="protein sequence ID" value="ORX59189.1"/>
    <property type="molecule type" value="Genomic_DNA"/>
</dbReference>
<sequence length="141" mass="16510">MNINNNNNNNNNNNKNKISYKPGKEESNVLFLVGNSTTNEKSEYLINNIKNKKYQLNGWLYYNDANFKKENFTKYSKIRLERLSGITDYNIDCSKVFFEECDKELAKSYSSKPIRCVEVFTYNELDSSIIHNEINFTNSVT</sequence>
<evidence type="ECO:0000313" key="2">
    <source>
        <dbReference type="EMBL" id="ORX59189.1"/>
    </source>
</evidence>
<reference evidence="2 3" key="1">
    <citation type="submission" date="2016-08" db="EMBL/GenBank/DDBJ databases">
        <title>Genomes of anaerobic fungi encode conserved fungal cellulosomes for biomass hydrolysis.</title>
        <authorList>
            <consortium name="DOE Joint Genome Institute"/>
            <person name="Haitjema C.H."/>
            <person name="Gilmore S.P."/>
            <person name="Henske J.K."/>
            <person name="Solomon K.V."/>
            <person name="De Groot R."/>
            <person name="Kuo A."/>
            <person name="Mondo S.J."/>
            <person name="Salamov A.A."/>
            <person name="Labutti K."/>
            <person name="Zhao Z."/>
            <person name="Chiniquy J."/>
            <person name="Barry K."/>
            <person name="Brewer H.M."/>
            <person name="Purvine S.O."/>
            <person name="Wright A.T."/>
            <person name="Boxma B."/>
            <person name="Van Alen T."/>
            <person name="Hackstein J.H."/>
            <person name="Baker S.E."/>
            <person name="Grigoriev I.V."/>
            <person name="O'Malley M.A."/>
        </authorList>
    </citation>
    <scope>NUCLEOTIDE SEQUENCE [LARGE SCALE GENOMIC DNA]</scope>
    <source>
        <strain evidence="3">finn</strain>
    </source>
</reference>
<reference evidence="2 3" key="2">
    <citation type="submission" date="2016-08" db="EMBL/GenBank/DDBJ databases">
        <title>Pervasive Adenine N6-methylation of Active Genes in Fungi.</title>
        <authorList>
            <consortium name="DOE Joint Genome Institute"/>
            <person name="Mondo S.J."/>
            <person name="Dannebaum R.O."/>
            <person name="Kuo R.C."/>
            <person name="Labutti K."/>
            <person name="Haridas S."/>
            <person name="Kuo A."/>
            <person name="Salamov A."/>
            <person name="Ahrendt S.R."/>
            <person name="Lipzen A."/>
            <person name="Sullivan W."/>
            <person name="Andreopoulos W.B."/>
            <person name="Clum A."/>
            <person name="Lindquist E."/>
            <person name="Daum C."/>
            <person name="Ramamoorthy G.K."/>
            <person name="Gryganskyi A."/>
            <person name="Culley D."/>
            <person name="Magnuson J.K."/>
            <person name="James T.Y."/>
            <person name="O'Malley M.A."/>
            <person name="Stajich J.E."/>
            <person name="Spatafora J.W."/>
            <person name="Visel A."/>
            <person name="Grigoriev I.V."/>
        </authorList>
    </citation>
    <scope>NUCLEOTIDE SEQUENCE [LARGE SCALE GENOMIC DNA]</scope>
    <source>
        <strain evidence="3">finn</strain>
    </source>
</reference>
<evidence type="ECO:0000313" key="3">
    <source>
        <dbReference type="Proteomes" id="UP000193719"/>
    </source>
</evidence>
<dbReference type="AlphaFoldDB" id="A0A1Y1VL43"/>
<dbReference type="Proteomes" id="UP000193719">
    <property type="component" value="Unassembled WGS sequence"/>
</dbReference>
<name>A0A1Y1VL43_9FUNG</name>
<feature type="compositionally biased region" description="Low complexity" evidence="1">
    <location>
        <begin position="1"/>
        <end position="17"/>
    </location>
</feature>
<keyword evidence="3" id="KW-1185">Reference proteome</keyword>
<proteinExistence type="predicted"/>
<gene>
    <name evidence="2" type="ORF">BCR36DRAFT_366374</name>
</gene>
<accession>A0A1Y1VL43</accession>
<organism evidence="2 3">
    <name type="scientific">Piromyces finnis</name>
    <dbReference type="NCBI Taxonomy" id="1754191"/>
    <lineage>
        <taxon>Eukaryota</taxon>
        <taxon>Fungi</taxon>
        <taxon>Fungi incertae sedis</taxon>
        <taxon>Chytridiomycota</taxon>
        <taxon>Chytridiomycota incertae sedis</taxon>
        <taxon>Neocallimastigomycetes</taxon>
        <taxon>Neocallimastigales</taxon>
        <taxon>Neocallimastigaceae</taxon>
        <taxon>Piromyces</taxon>
    </lineage>
</organism>